<dbReference type="Pfam" id="PF00440">
    <property type="entry name" value="TetR_N"/>
    <property type="match status" value="1"/>
</dbReference>
<accession>A0A1W1C5U5</accession>
<dbReference type="InterPro" id="IPR050624">
    <property type="entry name" value="HTH-type_Tx_Regulator"/>
</dbReference>
<keyword evidence="1" id="KW-0238">DNA-binding</keyword>
<dbReference type="SUPFAM" id="SSF46689">
    <property type="entry name" value="Homeodomain-like"/>
    <property type="match status" value="1"/>
</dbReference>
<dbReference type="PANTHER" id="PTHR43479:SF11">
    <property type="entry name" value="ACREF_ENVCD OPERON REPRESSOR-RELATED"/>
    <property type="match status" value="1"/>
</dbReference>
<proteinExistence type="predicted"/>
<evidence type="ECO:0000259" key="2">
    <source>
        <dbReference type="PROSITE" id="PS50977"/>
    </source>
</evidence>
<organism evidence="3">
    <name type="scientific">hydrothermal vent metagenome</name>
    <dbReference type="NCBI Taxonomy" id="652676"/>
    <lineage>
        <taxon>unclassified sequences</taxon>
        <taxon>metagenomes</taxon>
        <taxon>ecological metagenomes</taxon>
    </lineage>
</organism>
<sequence>MNEQSVNTPLSKGSKTKEKILKTALKLFSSKGYKATTVRDIAGAMGVKQSALYNHFKNKDEILETLIADLTSSAIVHLFDSKKDPQEVAKGGKALLAGIATKFKLLSFDSQNEALFKLLMQEMFRNERVREIYNEYFYQENVKKLSSYFFMMMQEELIRSSDPLLLANEFFSPLFFYQMQVSLLKMDKKSTSSVVSLFEKHVELFWDNIKLEKQTSLF</sequence>
<gene>
    <name evidence="3" type="ORF">MNB_SV-8-499</name>
</gene>
<protein>
    <submittedName>
        <fullName evidence="3">Transcriptional regulator, TetR family</fullName>
    </submittedName>
</protein>
<dbReference type="InterPro" id="IPR001647">
    <property type="entry name" value="HTH_TetR"/>
</dbReference>
<evidence type="ECO:0000256" key="1">
    <source>
        <dbReference type="ARBA" id="ARBA00023125"/>
    </source>
</evidence>
<dbReference type="PRINTS" id="PR00455">
    <property type="entry name" value="HTHTETR"/>
</dbReference>
<name>A0A1W1C5U5_9ZZZZ</name>
<dbReference type="Gene3D" id="1.10.357.10">
    <property type="entry name" value="Tetracycline Repressor, domain 2"/>
    <property type="match status" value="1"/>
</dbReference>
<dbReference type="AlphaFoldDB" id="A0A1W1C5U5"/>
<dbReference type="PROSITE" id="PS50977">
    <property type="entry name" value="HTH_TETR_2"/>
    <property type="match status" value="1"/>
</dbReference>
<evidence type="ECO:0000313" key="3">
    <source>
        <dbReference type="EMBL" id="SFV61097.1"/>
    </source>
</evidence>
<dbReference type="EMBL" id="FPHD01000056">
    <property type="protein sequence ID" value="SFV61097.1"/>
    <property type="molecule type" value="Genomic_DNA"/>
</dbReference>
<dbReference type="PANTHER" id="PTHR43479">
    <property type="entry name" value="ACREF/ENVCD OPERON REPRESSOR-RELATED"/>
    <property type="match status" value="1"/>
</dbReference>
<dbReference type="GO" id="GO:0003677">
    <property type="term" value="F:DNA binding"/>
    <property type="evidence" value="ECO:0007669"/>
    <property type="project" value="UniProtKB-KW"/>
</dbReference>
<dbReference type="InterPro" id="IPR009057">
    <property type="entry name" value="Homeodomain-like_sf"/>
</dbReference>
<reference evidence="3" key="1">
    <citation type="submission" date="2016-10" db="EMBL/GenBank/DDBJ databases">
        <authorList>
            <person name="de Groot N.N."/>
        </authorList>
    </citation>
    <scope>NUCLEOTIDE SEQUENCE</scope>
</reference>
<feature type="domain" description="HTH tetR-type" evidence="2">
    <location>
        <begin position="14"/>
        <end position="74"/>
    </location>
</feature>